<dbReference type="InterPro" id="IPR012318">
    <property type="entry name" value="HTH_CRP"/>
</dbReference>
<name>A0A916USM1_9HYPH</name>
<accession>A0A916USM1</accession>
<dbReference type="GO" id="GO:0003677">
    <property type="term" value="F:DNA binding"/>
    <property type="evidence" value="ECO:0007669"/>
    <property type="project" value="UniProtKB-KW"/>
</dbReference>
<dbReference type="GO" id="GO:0005829">
    <property type="term" value="C:cytosol"/>
    <property type="evidence" value="ECO:0007669"/>
    <property type="project" value="TreeGrafter"/>
</dbReference>
<dbReference type="RefSeq" id="WP_188611947.1">
    <property type="nucleotide sequence ID" value="NZ_BMGG01000010.1"/>
</dbReference>
<evidence type="ECO:0000313" key="7">
    <source>
        <dbReference type="Proteomes" id="UP000637002"/>
    </source>
</evidence>
<dbReference type="InterPro" id="IPR014710">
    <property type="entry name" value="RmlC-like_jellyroll"/>
</dbReference>
<evidence type="ECO:0000256" key="2">
    <source>
        <dbReference type="ARBA" id="ARBA00023125"/>
    </source>
</evidence>
<dbReference type="PROSITE" id="PS51063">
    <property type="entry name" value="HTH_CRP_2"/>
    <property type="match status" value="1"/>
</dbReference>
<reference evidence="6" key="2">
    <citation type="submission" date="2020-09" db="EMBL/GenBank/DDBJ databases">
        <authorList>
            <person name="Sun Q."/>
            <person name="Zhou Y."/>
        </authorList>
    </citation>
    <scope>NUCLEOTIDE SEQUENCE</scope>
    <source>
        <strain evidence="6">CGMCC 1.12919</strain>
    </source>
</reference>
<feature type="domain" description="HTH crp-type" evidence="5">
    <location>
        <begin position="147"/>
        <end position="217"/>
    </location>
</feature>
<keyword evidence="1" id="KW-0805">Transcription regulation</keyword>
<dbReference type="PANTHER" id="PTHR24567">
    <property type="entry name" value="CRP FAMILY TRANSCRIPTIONAL REGULATORY PROTEIN"/>
    <property type="match status" value="1"/>
</dbReference>
<dbReference type="Pfam" id="PF00027">
    <property type="entry name" value="cNMP_binding"/>
    <property type="match status" value="1"/>
</dbReference>
<dbReference type="GO" id="GO:0003700">
    <property type="term" value="F:DNA-binding transcription factor activity"/>
    <property type="evidence" value="ECO:0007669"/>
    <property type="project" value="TreeGrafter"/>
</dbReference>
<comment type="caution">
    <text evidence="6">The sequence shown here is derived from an EMBL/GenBank/DDBJ whole genome shotgun (WGS) entry which is preliminary data.</text>
</comment>
<dbReference type="PROSITE" id="PS50042">
    <property type="entry name" value="CNMP_BINDING_3"/>
    <property type="match status" value="1"/>
</dbReference>
<evidence type="ECO:0000259" key="5">
    <source>
        <dbReference type="PROSITE" id="PS51063"/>
    </source>
</evidence>
<keyword evidence="3" id="KW-0804">Transcription</keyword>
<feature type="domain" description="Cyclic nucleotide-binding" evidence="4">
    <location>
        <begin position="13"/>
        <end position="133"/>
    </location>
</feature>
<dbReference type="EMBL" id="BMGG01000010">
    <property type="protein sequence ID" value="GGC86422.1"/>
    <property type="molecule type" value="Genomic_DNA"/>
</dbReference>
<keyword evidence="2" id="KW-0238">DNA-binding</keyword>
<dbReference type="InterPro" id="IPR050397">
    <property type="entry name" value="Env_Response_Regulators"/>
</dbReference>
<dbReference type="InterPro" id="IPR036390">
    <property type="entry name" value="WH_DNA-bd_sf"/>
</dbReference>
<evidence type="ECO:0000256" key="1">
    <source>
        <dbReference type="ARBA" id="ARBA00023015"/>
    </source>
</evidence>
<dbReference type="Pfam" id="PF13545">
    <property type="entry name" value="HTH_Crp_2"/>
    <property type="match status" value="1"/>
</dbReference>
<keyword evidence="7" id="KW-1185">Reference proteome</keyword>
<dbReference type="SMART" id="SM00100">
    <property type="entry name" value="cNMP"/>
    <property type="match status" value="1"/>
</dbReference>
<dbReference type="InterPro" id="IPR000595">
    <property type="entry name" value="cNMP-bd_dom"/>
</dbReference>
<dbReference type="Proteomes" id="UP000637002">
    <property type="component" value="Unassembled WGS sequence"/>
</dbReference>
<dbReference type="Gene3D" id="1.10.10.10">
    <property type="entry name" value="Winged helix-like DNA-binding domain superfamily/Winged helix DNA-binding domain"/>
    <property type="match status" value="1"/>
</dbReference>
<organism evidence="6 7">
    <name type="scientific">Chelatococcus reniformis</name>
    <dbReference type="NCBI Taxonomy" id="1494448"/>
    <lineage>
        <taxon>Bacteria</taxon>
        <taxon>Pseudomonadati</taxon>
        <taxon>Pseudomonadota</taxon>
        <taxon>Alphaproteobacteria</taxon>
        <taxon>Hyphomicrobiales</taxon>
        <taxon>Chelatococcaceae</taxon>
        <taxon>Chelatococcus</taxon>
    </lineage>
</organism>
<gene>
    <name evidence="6" type="ORF">GCM10010994_50390</name>
</gene>
<proteinExistence type="predicted"/>
<reference evidence="6" key="1">
    <citation type="journal article" date="2014" name="Int. J. Syst. Evol. Microbiol.">
        <title>Complete genome sequence of Corynebacterium casei LMG S-19264T (=DSM 44701T), isolated from a smear-ripened cheese.</title>
        <authorList>
            <consortium name="US DOE Joint Genome Institute (JGI-PGF)"/>
            <person name="Walter F."/>
            <person name="Albersmeier A."/>
            <person name="Kalinowski J."/>
            <person name="Ruckert C."/>
        </authorList>
    </citation>
    <scope>NUCLEOTIDE SEQUENCE</scope>
    <source>
        <strain evidence="6">CGMCC 1.12919</strain>
    </source>
</reference>
<dbReference type="CDD" id="cd00038">
    <property type="entry name" value="CAP_ED"/>
    <property type="match status" value="1"/>
</dbReference>
<dbReference type="InterPro" id="IPR018490">
    <property type="entry name" value="cNMP-bd_dom_sf"/>
</dbReference>
<dbReference type="SMART" id="SM00419">
    <property type="entry name" value="HTH_CRP"/>
    <property type="match status" value="1"/>
</dbReference>
<dbReference type="PANTHER" id="PTHR24567:SF68">
    <property type="entry name" value="DNA-BINDING TRANSCRIPTIONAL DUAL REGULATOR CRP"/>
    <property type="match status" value="1"/>
</dbReference>
<dbReference type="SUPFAM" id="SSF46785">
    <property type="entry name" value="Winged helix' DNA-binding domain"/>
    <property type="match status" value="1"/>
</dbReference>
<evidence type="ECO:0000259" key="4">
    <source>
        <dbReference type="PROSITE" id="PS50042"/>
    </source>
</evidence>
<evidence type="ECO:0000313" key="6">
    <source>
        <dbReference type="EMBL" id="GGC86422.1"/>
    </source>
</evidence>
<protein>
    <submittedName>
        <fullName evidence="6">Transcriptional regulator</fullName>
    </submittedName>
</protein>
<dbReference type="SUPFAM" id="SSF51206">
    <property type="entry name" value="cAMP-binding domain-like"/>
    <property type="match status" value="1"/>
</dbReference>
<dbReference type="AlphaFoldDB" id="A0A916USM1"/>
<evidence type="ECO:0000256" key="3">
    <source>
        <dbReference type="ARBA" id="ARBA00023163"/>
    </source>
</evidence>
<dbReference type="Gene3D" id="2.60.120.10">
    <property type="entry name" value="Jelly Rolls"/>
    <property type="match status" value="1"/>
</dbReference>
<sequence>MISADHLKAIAPWARELEPTELERAARGTTVRVFNKGSYILHRGDRLDAWIGVIGGLVKVSAISSSGKAVSFAGVPAGGWLGEGTVLKNEARQYDLVAVRDSRVAFMAGTSFRWLADNSFAFNRFLVRQLNERLGQFIALVASDRMLDAPARLARCISWLFNAVLYPNDGAHLEVSQEELGLLSGLSRQAANKALQNLEDRGLLRIERQGITVLDLRGLAHLGE</sequence>
<dbReference type="InterPro" id="IPR036388">
    <property type="entry name" value="WH-like_DNA-bd_sf"/>
</dbReference>